<accession>A0ACA9PQ14</accession>
<organism evidence="1 2">
    <name type="scientific">Racocetra persica</name>
    <dbReference type="NCBI Taxonomy" id="160502"/>
    <lineage>
        <taxon>Eukaryota</taxon>
        <taxon>Fungi</taxon>
        <taxon>Fungi incertae sedis</taxon>
        <taxon>Mucoromycota</taxon>
        <taxon>Glomeromycotina</taxon>
        <taxon>Glomeromycetes</taxon>
        <taxon>Diversisporales</taxon>
        <taxon>Gigasporaceae</taxon>
        <taxon>Racocetra</taxon>
    </lineage>
</organism>
<keyword evidence="2" id="KW-1185">Reference proteome</keyword>
<protein>
    <submittedName>
        <fullName evidence="1">9704_t:CDS:1</fullName>
    </submittedName>
</protein>
<sequence>KTVSFDARKIQSITPQGAYLRGIVVKDKHNVNNLNDKIFGGLNTNKVKNINTEDNISNKFNGKKMEPNYLLSRYKLYKHLKENIHIIVQLPAAT</sequence>
<gene>
    <name evidence="1" type="ORF">RPERSI_LOCUS10795</name>
</gene>
<dbReference type="EMBL" id="CAJVQC010021698">
    <property type="protein sequence ID" value="CAG8714661.1"/>
    <property type="molecule type" value="Genomic_DNA"/>
</dbReference>
<feature type="non-terminal residue" evidence="1">
    <location>
        <position position="94"/>
    </location>
</feature>
<dbReference type="Proteomes" id="UP000789920">
    <property type="component" value="Unassembled WGS sequence"/>
</dbReference>
<evidence type="ECO:0000313" key="2">
    <source>
        <dbReference type="Proteomes" id="UP000789920"/>
    </source>
</evidence>
<proteinExistence type="predicted"/>
<name>A0ACA9PQ14_9GLOM</name>
<reference evidence="1" key="1">
    <citation type="submission" date="2021-06" db="EMBL/GenBank/DDBJ databases">
        <authorList>
            <person name="Kallberg Y."/>
            <person name="Tangrot J."/>
            <person name="Rosling A."/>
        </authorList>
    </citation>
    <scope>NUCLEOTIDE SEQUENCE</scope>
    <source>
        <strain evidence="1">MA461A</strain>
    </source>
</reference>
<feature type="non-terminal residue" evidence="1">
    <location>
        <position position="1"/>
    </location>
</feature>
<comment type="caution">
    <text evidence="1">The sequence shown here is derived from an EMBL/GenBank/DDBJ whole genome shotgun (WGS) entry which is preliminary data.</text>
</comment>
<evidence type="ECO:0000313" key="1">
    <source>
        <dbReference type="EMBL" id="CAG8714661.1"/>
    </source>
</evidence>